<comment type="caution">
    <text evidence="2">The sequence shown here is derived from an EMBL/GenBank/DDBJ whole genome shotgun (WGS) entry which is preliminary data.</text>
</comment>
<keyword evidence="1" id="KW-1133">Transmembrane helix</keyword>
<feature type="transmembrane region" description="Helical" evidence="1">
    <location>
        <begin position="21"/>
        <end position="42"/>
    </location>
</feature>
<keyword evidence="1" id="KW-0472">Membrane</keyword>
<gene>
    <name evidence="2" type="ORF">NE398_00010</name>
</gene>
<keyword evidence="3" id="KW-1185">Reference proteome</keyword>
<evidence type="ECO:0000313" key="2">
    <source>
        <dbReference type="EMBL" id="MDC4238558.1"/>
    </source>
</evidence>
<organism evidence="2 3">
    <name type="scientific">Clostridium tertium</name>
    <dbReference type="NCBI Taxonomy" id="1559"/>
    <lineage>
        <taxon>Bacteria</taxon>
        <taxon>Bacillati</taxon>
        <taxon>Bacillota</taxon>
        <taxon>Clostridia</taxon>
        <taxon>Eubacteriales</taxon>
        <taxon>Clostridiaceae</taxon>
        <taxon>Clostridium</taxon>
    </lineage>
</organism>
<proteinExistence type="predicted"/>
<reference evidence="2" key="1">
    <citation type="submission" date="2022-05" db="EMBL/GenBank/DDBJ databases">
        <title>Draft genome sequence of Clostridium tertium strain CP3 isolated from Peru.</title>
        <authorList>
            <person name="Hurtado R."/>
            <person name="Lima L."/>
            <person name="Sousa T."/>
            <person name="Jaiswal A.K."/>
            <person name="Tiwari S."/>
            <person name="Maturrano L."/>
            <person name="Brenig B."/>
            <person name="Azevedo V."/>
        </authorList>
    </citation>
    <scope>NUCLEOTIDE SEQUENCE</scope>
    <source>
        <strain evidence="2">CP3</strain>
    </source>
</reference>
<evidence type="ECO:0000313" key="3">
    <source>
        <dbReference type="Proteomes" id="UP001141183"/>
    </source>
</evidence>
<dbReference type="EMBL" id="JAMRYU010000001">
    <property type="protein sequence ID" value="MDC4238558.1"/>
    <property type="molecule type" value="Genomic_DNA"/>
</dbReference>
<evidence type="ECO:0000256" key="1">
    <source>
        <dbReference type="SAM" id="Phobius"/>
    </source>
</evidence>
<keyword evidence="1" id="KW-0812">Transmembrane</keyword>
<dbReference type="RefSeq" id="WP_272469930.1">
    <property type="nucleotide sequence ID" value="NZ_JAMRYU010000001.1"/>
</dbReference>
<name>A0A9X3XGI3_9CLOT</name>
<sequence>MSFFKKDMKLKNLNSKDVQFIKINNLIKIGAFFLVILIPILFMNFKRDQVSKIDNRMLLNFEDIFSNKDIFNNIESYIDDRIGFRTEMVDIYAKVMDKAFNEITHPKYEYGKDGFIMSKAEENEFNPEFMETYSDFIKEFQDYCNARDIKFLYSVEPRKELIYPEYITEGYNYENRDIEYFLELLEEKNINYLNNIETLSEAREKGSALDILKQGYRNSGDTETVEFLENELLIIDEFNELDKSNVYLENEYNKNSKKEIVDSRGLLYDKEYDARHWNETGAIIGISAILDRLNLLDNRVETFDISKYEAKDYINDTLVASNFEINEITTKYNLIEDNSIYIEDLEDEIKRHESFSNFTHYKNEANPNAPRILIFAGSYFDDKEKFLTESFSELMKIHNYRNVLDYEYYINIFNPDIVLFESTEYTHFDFYFPDDEMEDKIHIKNLKNYNNLKEDNFVVTELNNLSNHINYNNITNFSIKIDSEDVLFAYAYINNRILDCKINEIDNQKYVEFSIMTSEIKDLNEFDLYFISKDEERYQKISCRLN</sequence>
<dbReference type="Proteomes" id="UP001141183">
    <property type="component" value="Unassembled WGS sequence"/>
</dbReference>
<accession>A0A9X3XGI3</accession>
<dbReference type="AlphaFoldDB" id="A0A9X3XGI3"/>
<protein>
    <submittedName>
        <fullName evidence="2">Alginate O-acetyltransferase</fullName>
    </submittedName>
</protein>